<dbReference type="InterPro" id="IPR035965">
    <property type="entry name" value="PAS-like_dom_sf"/>
</dbReference>
<feature type="domain" description="PAS" evidence="4">
    <location>
        <begin position="6"/>
        <end position="76"/>
    </location>
</feature>
<dbReference type="InterPro" id="IPR036097">
    <property type="entry name" value="HisK_dim/P_sf"/>
</dbReference>
<evidence type="ECO:0000256" key="3">
    <source>
        <dbReference type="SAM" id="MobiDB-lite"/>
    </source>
</evidence>
<dbReference type="EC" id="2.7.13.3" evidence="2"/>
<dbReference type="SUPFAM" id="SSF47384">
    <property type="entry name" value="Homodimeric domain of signal transducing histidine kinase"/>
    <property type="match status" value="1"/>
</dbReference>
<reference evidence="5" key="1">
    <citation type="submission" date="2020-02" db="EMBL/GenBank/DDBJ databases">
        <authorList>
            <person name="Meier V. D."/>
        </authorList>
    </citation>
    <scope>NUCLEOTIDE SEQUENCE</scope>
    <source>
        <strain evidence="5">AVDCRST_MAG77</strain>
    </source>
</reference>
<dbReference type="Gene3D" id="3.30.450.20">
    <property type="entry name" value="PAS domain"/>
    <property type="match status" value="1"/>
</dbReference>
<dbReference type="Pfam" id="PF00512">
    <property type="entry name" value="HisKA"/>
    <property type="match status" value="1"/>
</dbReference>
<dbReference type="AlphaFoldDB" id="A0A6J4KDW2"/>
<dbReference type="InterPro" id="IPR000014">
    <property type="entry name" value="PAS"/>
</dbReference>
<dbReference type="NCBIfam" id="TIGR00229">
    <property type="entry name" value="sensory_box"/>
    <property type="match status" value="1"/>
</dbReference>
<dbReference type="Pfam" id="PF08447">
    <property type="entry name" value="PAS_3"/>
    <property type="match status" value="1"/>
</dbReference>
<comment type="catalytic activity">
    <reaction evidence="1">
        <text>ATP + protein L-histidine = ADP + protein N-phospho-L-histidine.</text>
        <dbReference type="EC" id="2.7.13.3"/>
    </reaction>
</comment>
<evidence type="ECO:0000313" key="5">
    <source>
        <dbReference type="EMBL" id="CAA9303133.1"/>
    </source>
</evidence>
<dbReference type="PROSITE" id="PS50112">
    <property type="entry name" value="PAS"/>
    <property type="match status" value="1"/>
</dbReference>
<proteinExistence type="predicted"/>
<accession>A0A6J4KDW2</accession>
<dbReference type="Gene3D" id="1.10.287.130">
    <property type="match status" value="1"/>
</dbReference>
<feature type="compositionally biased region" description="Pro residues" evidence="3">
    <location>
        <begin position="227"/>
        <end position="238"/>
    </location>
</feature>
<organism evidence="5">
    <name type="scientific">uncultured Chloroflexota bacterium</name>
    <dbReference type="NCBI Taxonomy" id="166587"/>
    <lineage>
        <taxon>Bacteria</taxon>
        <taxon>Bacillati</taxon>
        <taxon>Chloroflexota</taxon>
        <taxon>environmental samples</taxon>
    </lineage>
</organism>
<evidence type="ECO:0000259" key="4">
    <source>
        <dbReference type="PROSITE" id="PS50112"/>
    </source>
</evidence>
<dbReference type="CDD" id="cd00130">
    <property type="entry name" value="PAS"/>
    <property type="match status" value="1"/>
</dbReference>
<dbReference type="InterPro" id="IPR003661">
    <property type="entry name" value="HisK_dim/P_dom"/>
</dbReference>
<dbReference type="EMBL" id="CADCTC010000304">
    <property type="protein sequence ID" value="CAA9303133.1"/>
    <property type="molecule type" value="Genomic_DNA"/>
</dbReference>
<dbReference type="InterPro" id="IPR013655">
    <property type="entry name" value="PAS_fold_3"/>
</dbReference>
<dbReference type="SMART" id="SM00091">
    <property type="entry name" value="PAS"/>
    <property type="match status" value="1"/>
</dbReference>
<feature type="region of interest" description="Disordered" evidence="3">
    <location>
        <begin position="211"/>
        <end position="254"/>
    </location>
</feature>
<sequence length="254" mass="27471">MANEITAALLRAALERSHEAVALLRADGSIHYRSPGAARLLGYPPGTFEGRDPFTPVHPDDMEQARAAFARLLAAPGASSLWEVRVRHQDGTWRHIEVEATNLLHDPEVGLVVANYRDVGARVIFEQEHAARLRLEGAMLVARTVAHRVNNALAPVSGFSELLTLHEAVRRDPTLESYGRLIHQGAQEVADLVARLLQIVRLEEDVTSLGPDHPMLDLDRCTAPDGPAAPVPPAPAPPAQAASLTLSPSPPSER</sequence>
<dbReference type="GO" id="GO:0000155">
    <property type="term" value="F:phosphorelay sensor kinase activity"/>
    <property type="evidence" value="ECO:0007669"/>
    <property type="project" value="InterPro"/>
</dbReference>
<name>A0A6J4KDW2_9CHLR</name>
<evidence type="ECO:0000256" key="1">
    <source>
        <dbReference type="ARBA" id="ARBA00000085"/>
    </source>
</evidence>
<evidence type="ECO:0000256" key="2">
    <source>
        <dbReference type="ARBA" id="ARBA00012438"/>
    </source>
</evidence>
<protein>
    <recommendedName>
        <fullName evidence="2">histidine kinase</fullName>
        <ecNumber evidence="2">2.7.13.3</ecNumber>
    </recommendedName>
</protein>
<gene>
    <name evidence="5" type="ORF">AVDCRST_MAG77-5831</name>
</gene>
<dbReference type="SUPFAM" id="SSF55785">
    <property type="entry name" value="PYP-like sensor domain (PAS domain)"/>
    <property type="match status" value="1"/>
</dbReference>